<dbReference type="Proteomes" id="UP000593758">
    <property type="component" value="Chromosome"/>
</dbReference>
<feature type="domain" description="LTD" evidence="4">
    <location>
        <begin position="150"/>
        <end position="262"/>
    </location>
</feature>
<feature type="domain" description="LTD" evidence="4">
    <location>
        <begin position="25"/>
        <end position="127"/>
    </location>
</feature>
<keyword evidence="2" id="KW-0472">Membrane</keyword>
<dbReference type="EMBL" id="CP063169">
    <property type="protein sequence ID" value="QOR70432.1"/>
    <property type="molecule type" value="Genomic_DNA"/>
</dbReference>
<keyword evidence="2" id="KW-0812">Transmembrane</keyword>
<gene>
    <name evidence="5" type="ORF">IM660_17865</name>
</gene>
<evidence type="ECO:0000256" key="2">
    <source>
        <dbReference type="SAM" id="Phobius"/>
    </source>
</evidence>
<reference evidence="5 6" key="1">
    <citation type="submission" date="2020-10" db="EMBL/GenBank/DDBJ databases">
        <title>Haloactinobacterium sp. RN3S43, a bacterium isolated from saline soil.</title>
        <authorList>
            <person name="Sun J.-Q."/>
        </authorList>
    </citation>
    <scope>NUCLEOTIDE SEQUENCE [LARGE SCALE GENOMIC DNA]</scope>
    <source>
        <strain evidence="5 6">RN3S43</strain>
    </source>
</reference>
<evidence type="ECO:0000259" key="4">
    <source>
        <dbReference type="PROSITE" id="PS51841"/>
    </source>
</evidence>
<dbReference type="Pfam" id="PF00932">
    <property type="entry name" value="LTD"/>
    <property type="match status" value="3"/>
</dbReference>
<dbReference type="SUPFAM" id="SSF101898">
    <property type="entry name" value="NHL repeat"/>
    <property type="match status" value="1"/>
</dbReference>
<feature type="domain" description="LTD" evidence="4">
    <location>
        <begin position="285"/>
        <end position="385"/>
    </location>
</feature>
<evidence type="ECO:0000256" key="1">
    <source>
        <dbReference type="SAM" id="MobiDB-lite"/>
    </source>
</evidence>
<dbReference type="RefSeq" id="WP_193497113.1">
    <property type="nucleotide sequence ID" value="NZ_CP063169.1"/>
</dbReference>
<sequence>MRRTLSLATVAALVGSATGGIFLAAPAAAAETDVRINEVQSNSADSSPDFVELTNAGTESVDISGWIIRDDDDTHTFTIADGTVLEPSAYAVFETNEVADGFGLGSNDMARLFTPDETLVDSYAWTDHAFTEGRVPDGTGEFTDTEPTPGTANVERNEPQWYDAEETIAVNEVMSDDPDDGEDWVELINDGDAEVDLSGWILRDDSDLKALPIAAGTTLEPGEFLVIETNITDDGFGLGKNDMIRLYVADGLGLVDSYEWTEHAFTEGRVPDATGAFVDTRPTPGSANVARDAESPVVINEIESNGGIGDWVELANTDTEQSVDLTGWTLIDNDPTHPPVELSGEIESGGYAAFMTQPNFGLGNPDSVTLRDAEGIVVDSLAWQDHAPITLGRCPDMTGAFAETSESTHELPNACDEIVEPEIEAEPWPFANEITDAVAAGTFGEDMSGIDIATDGTVYAVNNGTSELVTMVAEGDQYVVSGSQVVTYPDGGGEPDTEGVTVTEDGQIFASTERDNAAGGTSRPSVLRVDTETGTATHEWNLADITGPLSANGGLEGIEWISDADATALGVRDADGAVYDPAAYGEHFGGIFAVAVESTGDIHLVVLESDGTATHLQSVAPSEAMSAAMGLDWRAGANELWVLCDESCDNRTSVLSFDDGELTRALTYHAPTGMNTSYTNEGIAFDWCDVNDEVAPGVLWISDTAHDGVSLRAAAGEECVEPTDPEPTDPEPTDPSTEPVPTPDEDLTEDSRGSVTAPTTAERGDSIEVTVAGNEGEQVHVWLHSDPVLLATGTVADDGTTTITIPADATLGDHQIVVQAADGTLIGWAPLEIVAADGSGTDGDGSLAETGAAVGPDLGLAALGAMLLGGLLIGAARAAKVRDSIR</sequence>
<name>A0A7M1SUJ6_9MICO</name>
<feature type="region of interest" description="Disordered" evidence="1">
    <location>
        <begin position="715"/>
        <end position="765"/>
    </location>
</feature>
<dbReference type="InterPro" id="IPR001322">
    <property type="entry name" value="Lamin_tail_dom"/>
</dbReference>
<protein>
    <submittedName>
        <fullName evidence="5">Lamin tail domain-containing protein</fullName>
    </submittedName>
</protein>
<keyword evidence="6" id="KW-1185">Reference proteome</keyword>
<dbReference type="InterPro" id="IPR036415">
    <property type="entry name" value="Lamin_tail_dom_sf"/>
</dbReference>
<feature type="region of interest" description="Disordered" evidence="1">
    <location>
        <begin position="132"/>
        <end position="151"/>
    </location>
</feature>
<feature type="chain" id="PRO_5039501630" evidence="3">
    <location>
        <begin position="30"/>
        <end position="886"/>
    </location>
</feature>
<keyword evidence="2" id="KW-1133">Transmembrane helix</keyword>
<dbReference type="KEGG" id="halt:IM660_17865"/>
<dbReference type="Gene3D" id="2.60.40.1260">
    <property type="entry name" value="Lamin Tail domain"/>
    <property type="match status" value="3"/>
</dbReference>
<evidence type="ECO:0000256" key="3">
    <source>
        <dbReference type="SAM" id="SignalP"/>
    </source>
</evidence>
<feature type="compositionally biased region" description="Acidic residues" evidence="1">
    <location>
        <begin position="718"/>
        <end position="732"/>
    </location>
</feature>
<dbReference type="AlphaFoldDB" id="A0A7M1SUJ6"/>
<keyword evidence="3" id="KW-0732">Signal</keyword>
<evidence type="ECO:0000313" key="6">
    <source>
        <dbReference type="Proteomes" id="UP000593758"/>
    </source>
</evidence>
<feature type="signal peptide" evidence="3">
    <location>
        <begin position="1"/>
        <end position="29"/>
    </location>
</feature>
<accession>A0A7M1SUJ6</accession>
<proteinExistence type="predicted"/>
<feature type="transmembrane region" description="Helical" evidence="2">
    <location>
        <begin position="858"/>
        <end position="879"/>
    </location>
</feature>
<evidence type="ECO:0000313" key="5">
    <source>
        <dbReference type="EMBL" id="QOR70432.1"/>
    </source>
</evidence>
<dbReference type="PROSITE" id="PS51841">
    <property type="entry name" value="LTD"/>
    <property type="match status" value="3"/>
</dbReference>
<dbReference type="SUPFAM" id="SSF74853">
    <property type="entry name" value="Lamin A/C globular tail domain"/>
    <property type="match status" value="3"/>
</dbReference>
<organism evidence="5 6">
    <name type="scientific">Ruania alkalisoli</name>
    <dbReference type="NCBI Taxonomy" id="2779775"/>
    <lineage>
        <taxon>Bacteria</taxon>
        <taxon>Bacillati</taxon>
        <taxon>Actinomycetota</taxon>
        <taxon>Actinomycetes</taxon>
        <taxon>Micrococcales</taxon>
        <taxon>Ruaniaceae</taxon>
        <taxon>Ruania</taxon>
    </lineage>
</organism>